<reference evidence="6" key="1">
    <citation type="submission" date="2022-07" db="EMBL/GenBank/DDBJ databases">
        <title>Evaluation of T. orientalis genome assembly methods using nanopore sequencing and analysis of variation between genomes.</title>
        <authorList>
            <person name="Yam J."/>
            <person name="Micallef M.L."/>
            <person name="Liu M."/>
            <person name="Djordjevic S.P."/>
            <person name="Bogema D.R."/>
            <person name="Jenkins C."/>
        </authorList>
    </citation>
    <scope>NUCLEOTIDE SEQUENCE</scope>
    <source>
        <strain evidence="6">Fish Creek</strain>
    </source>
</reference>
<dbReference type="AlphaFoldDB" id="A0A976M5C1"/>
<evidence type="ECO:0000313" key="7">
    <source>
        <dbReference type="Proteomes" id="UP000244803"/>
    </source>
</evidence>
<evidence type="ECO:0000256" key="4">
    <source>
        <dbReference type="ARBA" id="ARBA00023242"/>
    </source>
</evidence>
<comment type="subcellular location">
    <subcellularLocation>
        <location evidence="1">Nucleus</location>
    </subcellularLocation>
</comment>
<evidence type="ECO:0000256" key="1">
    <source>
        <dbReference type="ARBA" id="ARBA00004123"/>
    </source>
</evidence>
<sequence>MARPGKHEGGLPSILTAYGGSGCIAMAVSSDGITIAAATDEYINIYPVCSIWLPCISLTIPTQICPKNQYLQTQVCRNLECFYRRNYEPYIKPESKIVRKRLGKNRTMPNGTIQILSFFGDKNEFLVGVGPFLLVIYDLTKMDPNPTITMDMRYFGEDADSYPCVMQSSFTILNIYRNYMYNNSTLTCMDFVFSTRPYVPTYFRVLFNEVDKWWFVDCRYTVGILPRDSLNEDVSYILYNHDHTSAFGSDITKEVYQRSQTGFYNTGYMYNDDLNQNNYTRPSTTTTTTTTNENTDVESDFVHASKPRLLMNLRDSLGDYLYNSPEDSDSGSETQSDSDDALSAIMESMPDMDAVSHNDEIEIDDSDMNINTTEDMDDGKGNVSDQIYRDSNFPYLEGGHIEQSSAYIYRTSEKSVYYPFSLLERKFTCSKDQLKNYAKVIGNGTLMYEQEFVIGTFIPLASVVVIKLSLWNKFHVRRGKIRHYELGETSVRILSDVVITAAGMKAHSFMSRKLGRLFTIIFNDRFYLLKYTTSSVVSTQLYEFSDHVKAEDVQEGKSNVNDDVKVATLDEEIHHRVNENNHSILNVTDSLCRDDVKLRVVEFASKSNRCYRLTNTYDSVGESVSVQFCHYDPVLKVRYTMACFDTSNSDGYLAICNNYSSQWNLQMFSLSSHSGVDAIRLVLDVSKCNGFMQLCWIPFSNKLFVISKMNGELYQLEPKVTRSWVGLIPNFSSIDKNLEFIEGEDIFDLEPTPRVDAPKSADGPEDPSSDSETLHTTENSRRCTHRYPFTDLGFSLIGNEWLKPKRRPVISQFSPVYHCDDQEVHDMYQQLFASQKHR</sequence>
<evidence type="ECO:0000256" key="5">
    <source>
        <dbReference type="SAM" id="MobiDB-lite"/>
    </source>
</evidence>
<proteinExistence type="predicted"/>
<feature type="region of interest" description="Disordered" evidence="5">
    <location>
        <begin position="275"/>
        <end position="299"/>
    </location>
</feature>
<dbReference type="PROSITE" id="PS51257">
    <property type="entry name" value="PROKAR_LIPOPROTEIN"/>
    <property type="match status" value="1"/>
</dbReference>
<accession>A0A976M5C1</accession>
<dbReference type="GO" id="GO:0048188">
    <property type="term" value="C:Set1C/COMPASS complex"/>
    <property type="evidence" value="ECO:0007669"/>
    <property type="project" value="InterPro"/>
</dbReference>
<dbReference type="Proteomes" id="UP000244803">
    <property type="component" value="Chromosome 3"/>
</dbReference>
<keyword evidence="4" id="KW-0539">Nucleus</keyword>
<feature type="region of interest" description="Disordered" evidence="5">
    <location>
        <begin position="750"/>
        <end position="779"/>
    </location>
</feature>
<feature type="compositionally biased region" description="Acidic residues" evidence="5">
    <location>
        <begin position="326"/>
        <end position="339"/>
    </location>
</feature>
<keyword evidence="3" id="KW-0677">Repeat</keyword>
<dbReference type="PANTHER" id="PTHR44040:SF1">
    <property type="entry name" value="RETINOBLASTOMA-BINDING PROTEIN 5"/>
    <property type="match status" value="1"/>
</dbReference>
<dbReference type="EMBL" id="CP056066">
    <property type="protein sequence ID" value="UKJ88700.2"/>
    <property type="molecule type" value="Genomic_DNA"/>
</dbReference>
<evidence type="ECO:0000313" key="6">
    <source>
        <dbReference type="EMBL" id="UKJ88700.2"/>
    </source>
</evidence>
<name>A0A976M5C1_THEOR</name>
<dbReference type="OrthoDB" id="196858at2759"/>
<feature type="region of interest" description="Disordered" evidence="5">
    <location>
        <begin position="320"/>
        <end position="339"/>
    </location>
</feature>
<keyword evidence="2" id="KW-0853">WD repeat</keyword>
<organism evidence="6 7">
    <name type="scientific">Theileria orientalis</name>
    <dbReference type="NCBI Taxonomy" id="68886"/>
    <lineage>
        <taxon>Eukaryota</taxon>
        <taxon>Sar</taxon>
        <taxon>Alveolata</taxon>
        <taxon>Apicomplexa</taxon>
        <taxon>Aconoidasida</taxon>
        <taxon>Piroplasmida</taxon>
        <taxon>Theileriidae</taxon>
        <taxon>Theileria</taxon>
    </lineage>
</organism>
<dbReference type="InterPro" id="IPR037850">
    <property type="entry name" value="RBBP5/Swd1"/>
</dbReference>
<dbReference type="PANTHER" id="PTHR44040">
    <property type="entry name" value="RETINOBLASTOMA-BINDING PROTEIN 5"/>
    <property type="match status" value="1"/>
</dbReference>
<evidence type="ECO:0000256" key="2">
    <source>
        <dbReference type="ARBA" id="ARBA00022574"/>
    </source>
</evidence>
<protein>
    <submittedName>
        <fullName evidence="6">Uncharacterized protein</fullName>
    </submittedName>
</protein>
<evidence type="ECO:0000256" key="3">
    <source>
        <dbReference type="ARBA" id="ARBA00022737"/>
    </source>
</evidence>
<gene>
    <name evidence="6" type="ORF">MACJ_001944</name>
</gene>